<dbReference type="GeneID" id="24921435"/>
<protein>
    <submittedName>
        <fullName evidence="1">Uncharacterized protein</fullName>
    </submittedName>
</protein>
<evidence type="ECO:0000313" key="2">
    <source>
        <dbReference type="Proteomes" id="UP000008312"/>
    </source>
</evidence>
<dbReference type="RefSeq" id="XP_012898747.1">
    <property type="nucleotide sequence ID" value="XM_013043293.1"/>
</dbReference>
<accession>D8M9G0</accession>
<dbReference type="InParanoid" id="D8M9G0"/>
<gene>
    <name evidence="1" type="ORF">GSBLH_T00004407001</name>
</gene>
<keyword evidence="2" id="KW-1185">Reference proteome</keyword>
<dbReference type="Proteomes" id="UP000008312">
    <property type="component" value="Unassembled WGS sequence"/>
</dbReference>
<organism evidence="1">
    <name type="scientific">Blastocystis hominis</name>
    <dbReference type="NCBI Taxonomy" id="12968"/>
    <lineage>
        <taxon>Eukaryota</taxon>
        <taxon>Sar</taxon>
        <taxon>Stramenopiles</taxon>
        <taxon>Bigyra</taxon>
        <taxon>Opalozoa</taxon>
        <taxon>Opalinata</taxon>
        <taxon>Blastocystidae</taxon>
        <taxon>Blastocystis</taxon>
    </lineage>
</organism>
<dbReference type="EMBL" id="FN668688">
    <property type="protein sequence ID" value="CBK24699.2"/>
    <property type="molecule type" value="Genomic_DNA"/>
</dbReference>
<proteinExistence type="predicted"/>
<name>D8M9G0_BLAHO</name>
<dbReference type="AlphaFoldDB" id="D8M9G0"/>
<reference evidence="1" key="1">
    <citation type="submission" date="2010-02" db="EMBL/GenBank/DDBJ databases">
        <title>Sequencing and annotation of the Blastocystis hominis genome.</title>
        <authorList>
            <person name="Wincker P."/>
        </authorList>
    </citation>
    <scope>NUCLEOTIDE SEQUENCE</scope>
    <source>
        <strain evidence="1">Singapore isolate B</strain>
    </source>
</reference>
<evidence type="ECO:0000313" key="1">
    <source>
        <dbReference type="EMBL" id="CBK24699.2"/>
    </source>
</evidence>
<sequence length="85" mass="10264">MNCNLTEKQKYMMLYSGIREYYSPENHFDSTMMESFFEMRFRKTIELSPYTNTCYCKTHGCIFIPKSNESFFELLEEANKCFEKS</sequence>